<reference evidence="2" key="1">
    <citation type="submission" date="2018-02" db="EMBL/GenBank/DDBJ databases">
        <authorList>
            <person name="Hausmann B."/>
        </authorList>
    </citation>
    <scope>NUCLEOTIDE SEQUENCE [LARGE SCALE GENOMIC DNA]</scope>
    <source>
        <strain evidence="2">Peat soil MAG SbA5</strain>
    </source>
</reference>
<dbReference type="EMBL" id="OKRB01000024">
    <property type="protein sequence ID" value="SPE17996.1"/>
    <property type="molecule type" value="Genomic_DNA"/>
</dbReference>
<accession>A0A2N9L3W2</accession>
<protein>
    <submittedName>
        <fullName evidence="1">Uncharacterized protein</fullName>
    </submittedName>
</protein>
<gene>
    <name evidence="1" type="ORF">SBA5_120072</name>
</gene>
<proteinExistence type="predicted"/>
<evidence type="ECO:0000313" key="1">
    <source>
        <dbReference type="EMBL" id="SPE17996.1"/>
    </source>
</evidence>
<evidence type="ECO:0000313" key="2">
    <source>
        <dbReference type="Proteomes" id="UP000239735"/>
    </source>
</evidence>
<dbReference type="AlphaFoldDB" id="A0A2N9L3W2"/>
<name>A0A2N9L3W2_9BACT</name>
<dbReference type="Proteomes" id="UP000239735">
    <property type="component" value="Unassembled WGS sequence"/>
</dbReference>
<organism evidence="1 2">
    <name type="scientific">Candidatus Sulfuritelmatomonas gaucii</name>
    <dbReference type="NCBI Taxonomy" id="2043161"/>
    <lineage>
        <taxon>Bacteria</taxon>
        <taxon>Pseudomonadati</taxon>
        <taxon>Acidobacteriota</taxon>
        <taxon>Terriglobia</taxon>
        <taxon>Terriglobales</taxon>
        <taxon>Acidobacteriaceae</taxon>
        <taxon>Candidatus Sulfuritelmatomonas</taxon>
    </lineage>
</organism>
<sequence length="75" mass="8247">MPIRIHPSSIDKGGLLLHGGLLLDRMPLGLFGCSMPGRVWSQLAVIETCDGKSSKTALATEYRVSRETIYTCIRK</sequence>